<name>A0A8S1C6V9_9INSE</name>
<evidence type="ECO:0000256" key="1">
    <source>
        <dbReference type="SAM" id="Phobius"/>
    </source>
</evidence>
<keyword evidence="2" id="KW-0732">Signal</keyword>
<keyword evidence="1" id="KW-1133">Transmembrane helix</keyword>
<reference evidence="3 4" key="1">
    <citation type="submission" date="2020-04" db="EMBL/GenBank/DDBJ databases">
        <authorList>
            <person name="Alioto T."/>
            <person name="Alioto T."/>
            <person name="Gomez Garrido J."/>
        </authorList>
    </citation>
    <scope>NUCLEOTIDE SEQUENCE [LARGE SCALE GENOMIC DNA]</scope>
</reference>
<feature type="chain" id="PRO_5035729494" evidence="2">
    <location>
        <begin position="19"/>
        <end position="133"/>
    </location>
</feature>
<evidence type="ECO:0000256" key="2">
    <source>
        <dbReference type="SAM" id="SignalP"/>
    </source>
</evidence>
<dbReference type="EMBL" id="CADEPI010000016">
    <property type="protein sequence ID" value="CAB3364490.1"/>
    <property type="molecule type" value="Genomic_DNA"/>
</dbReference>
<dbReference type="Proteomes" id="UP000494165">
    <property type="component" value="Unassembled WGS sequence"/>
</dbReference>
<evidence type="ECO:0000313" key="4">
    <source>
        <dbReference type="Proteomes" id="UP000494165"/>
    </source>
</evidence>
<proteinExistence type="predicted"/>
<dbReference type="AlphaFoldDB" id="A0A8S1C6V9"/>
<gene>
    <name evidence="3" type="ORF">CLODIP_2_CD09258</name>
</gene>
<feature type="transmembrane region" description="Helical" evidence="1">
    <location>
        <begin position="108"/>
        <end position="132"/>
    </location>
</feature>
<organism evidence="3 4">
    <name type="scientific">Cloeon dipterum</name>
    <dbReference type="NCBI Taxonomy" id="197152"/>
    <lineage>
        <taxon>Eukaryota</taxon>
        <taxon>Metazoa</taxon>
        <taxon>Ecdysozoa</taxon>
        <taxon>Arthropoda</taxon>
        <taxon>Hexapoda</taxon>
        <taxon>Insecta</taxon>
        <taxon>Pterygota</taxon>
        <taxon>Palaeoptera</taxon>
        <taxon>Ephemeroptera</taxon>
        <taxon>Pisciforma</taxon>
        <taxon>Baetidae</taxon>
        <taxon>Cloeon</taxon>
    </lineage>
</organism>
<dbReference type="OrthoDB" id="10623643at2759"/>
<keyword evidence="1" id="KW-0812">Transmembrane</keyword>
<evidence type="ECO:0000313" key="3">
    <source>
        <dbReference type="EMBL" id="CAB3364490.1"/>
    </source>
</evidence>
<keyword evidence="4" id="KW-1185">Reference proteome</keyword>
<sequence>MKALVTCMVFLLPCLAAAWPALPAGADLGADVDQMLRKLNVSAESRLGGALMTYLQARRNTTRWQHRRNVTQNILNALTGNRGPTSNEDEDEYEDYEEYPDLELTPEAILIFVLELFGTMIGLTWGAVSTIFG</sequence>
<protein>
    <submittedName>
        <fullName evidence="3">Uncharacterized protein</fullName>
    </submittedName>
</protein>
<comment type="caution">
    <text evidence="3">The sequence shown here is derived from an EMBL/GenBank/DDBJ whole genome shotgun (WGS) entry which is preliminary data.</text>
</comment>
<keyword evidence="1" id="KW-0472">Membrane</keyword>
<accession>A0A8S1C6V9</accession>
<feature type="signal peptide" evidence="2">
    <location>
        <begin position="1"/>
        <end position="18"/>
    </location>
</feature>